<keyword evidence="9" id="KW-1133">Transmembrane helix</keyword>
<dbReference type="PANTHER" id="PTHR47416:SF8">
    <property type="entry name" value="BASIC-LEUCINE ZIPPER TRANSCRIPTION FACTOR E-RELATED"/>
    <property type="match status" value="1"/>
</dbReference>
<gene>
    <name evidence="11" type="ORF">WJX81_008454</name>
</gene>
<evidence type="ECO:0000256" key="8">
    <source>
        <dbReference type="SAM" id="MobiDB-lite"/>
    </source>
</evidence>
<keyword evidence="6" id="KW-0539">Nucleus</keyword>
<protein>
    <recommendedName>
        <fullName evidence="10">BZIP domain-containing protein</fullName>
    </recommendedName>
</protein>
<keyword evidence="12" id="KW-1185">Reference proteome</keyword>
<keyword evidence="9" id="KW-0472">Membrane</keyword>
<dbReference type="Proteomes" id="UP001445335">
    <property type="component" value="Unassembled WGS sequence"/>
</dbReference>
<evidence type="ECO:0000256" key="7">
    <source>
        <dbReference type="SAM" id="Coils"/>
    </source>
</evidence>
<dbReference type="EMBL" id="JALJOU010000041">
    <property type="protein sequence ID" value="KAK9832552.1"/>
    <property type="molecule type" value="Genomic_DNA"/>
</dbReference>
<feature type="region of interest" description="Disordered" evidence="8">
    <location>
        <begin position="1"/>
        <end position="87"/>
    </location>
</feature>
<dbReference type="PANTHER" id="PTHR47416">
    <property type="entry name" value="BASIC-LEUCINE ZIPPER TRANSCRIPTION FACTOR F-RELATED"/>
    <property type="match status" value="1"/>
</dbReference>
<feature type="coiled-coil region" evidence="7">
    <location>
        <begin position="106"/>
        <end position="133"/>
    </location>
</feature>
<comment type="similarity">
    <text evidence="2">Belongs to the bZIP family.</text>
</comment>
<name>A0AAW1RFD8_9CHLO</name>
<evidence type="ECO:0000256" key="5">
    <source>
        <dbReference type="ARBA" id="ARBA00023163"/>
    </source>
</evidence>
<feature type="compositionally biased region" description="Acidic residues" evidence="8">
    <location>
        <begin position="14"/>
        <end position="35"/>
    </location>
</feature>
<comment type="caution">
    <text evidence="11">The sequence shown here is derived from an EMBL/GenBank/DDBJ whole genome shotgun (WGS) entry which is preliminary data.</text>
</comment>
<dbReference type="GO" id="GO:0003700">
    <property type="term" value="F:DNA-binding transcription factor activity"/>
    <property type="evidence" value="ECO:0007669"/>
    <property type="project" value="InterPro"/>
</dbReference>
<keyword evidence="5" id="KW-0804">Transcription</keyword>
<feature type="compositionally biased region" description="Low complexity" evidence="8">
    <location>
        <begin position="39"/>
        <end position="66"/>
    </location>
</feature>
<evidence type="ECO:0000313" key="12">
    <source>
        <dbReference type="Proteomes" id="UP001445335"/>
    </source>
</evidence>
<sequence>MAGSSPGAPSDLLGVDEESLGAQEGEEEEDEDEDLSPPTGSGQTSSSGGGASLALAAAATSGSAASEQRKAKRKKEAPDLESIDDIAERRKQRRLAKNRATAAVSRERKRKQMADLAARVQELEGENLALANDVAMRDAKIAALCGQLASPIMGAAAQQGGAGGGAAATTPEPAVLSGPALPLAVTLQQLSVAARKRSPAAQALAALSALAFFLCLISIGLPLGSSALPLMGAPVGGGGSRGSGDAATQFAGSATGSGGDGGSDDERQLQDERAAASWA</sequence>
<evidence type="ECO:0000313" key="11">
    <source>
        <dbReference type="EMBL" id="KAK9832552.1"/>
    </source>
</evidence>
<keyword evidence="4" id="KW-0238">DNA-binding</keyword>
<dbReference type="Gene3D" id="1.20.5.170">
    <property type="match status" value="1"/>
</dbReference>
<evidence type="ECO:0000256" key="1">
    <source>
        <dbReference type="ARBA" id="ARBA00004123"/>
    </source>
</evidence>
<feature type="transmembrane region" description="Helical" evidence="9">
    <location>
        <begin position="203"/>
        <end position="223"/>
    </location>
</feature>
<organism evidence="11 12">
    <name type="scientific">Elliptochloris bilobata</name>
    <dbReference type="NCBI Taxonomy" id="381761"/>
    <lineage>
        <taxon>Eukaryota</taxon>
        <taxon>Viridiplantae</taxon>
        <taxon>Chlorophyta</taxon>
        <taxon>core chlorophytes</taxon>
        <taxon>Trebouxiophyceae</taxon>
        <taxon>Trebouxiophyceae incertae sedis</taxon>
        <taxon>Elliptochloris clade</taxon>
        <taxon>Elliptochloris</taxon>
    </lineage>
</organism>
<dbReference type="Pfam" id="PF00170">
    <property type="entry name" value="bZIP_1"/>
    <property type="match status" value="1"/>
</dbReference>
<dbReference type="SUPFAM" id="SSF57959">
    <property type="entry name" value="Leucine zipper domain"/>
    <property type="match status" value="1"/>
</dbReference>
<evidence type="ECO:0000256" key="4">
    <source>
        <dbReference type="ARBA" id="ARBA00023125"/>
    </source>
</evidence>
<dbReference type="GO" id="GO:0005634">
    <property type="term" value="C:nucleus"/>
    <property type="evidence" value="ECO:0007669"/>
    <property type="project" value="UniProtKB-SubCell"/>
</dbReference>
<dbReference type="InterPro" id="IPR004827">
    <property type="entry name" value="bZIP"/>
</dbReference>
<evidence type="ECO:0000256" key="9">
    <source>
        <dbReference type="SAM" id="Phobius"/>
    </source>
</evidence>
<feature type="region of interest" description="Disordered" evidence="8">
    <location>
        <begin position="237"/>
        <end position="279"/>
    </location>
</feature>
<reference evidence="11 12" key="1">
    <citation type="journal article" date="2024" name="Nat. Commun.">
        <title>Phylogenomics reveals the evolutionary origins of lichenization in chlorophyte algae.</title>
        <authorList>
            <person name="Puginier C."/>
            <person name="Libourel C."/>
            <person name="Otte J."/>
            <person name="Skaloud P."/>
            <person name="Haon M."/>
            <person name="Grisel S."/>
            <person name="Petersen M."/>
            <person name="Berrin J.G."/>
            <person name="Delaux P.M."/>
            <person name="Dal Grande F."/>
            <person name="Keller J."/>
        </authorList>
    </citation>
    <scope>NUCLEOTIDE SEQUENCE [LARGE SCALE GENOMIC DNA]</scope>
    <source>
        <strain evidence="11 12">SAG 245.80</strain>
    </source>
</reference>
<dbReference type="SMART" id="SM00338">
    <property type="entry name" value="BRLZ"/>
    <property type="match status" value="1"/>
</dbReference>
<proteinExistence type="inferred from homology"/>
<accession>A0AAW1RFD8</accession>
<evidence type="ECO:0000256" key="2">
    <source>
        <dbReference type="ARBA" id="ARBA00007163"/>
    </source>
</evidence>
<keyword evidence="9" id="KW-0812">Transmembrane</keyword>
<comment type="subcellular location">
    <subcellularLocation>
        <location evidence="1">Nucleus</location>
    </subcellularLocation>
</comment>
<keyword evidence="7" id="KW-0175">Coiled coil</keyword>
<dbReference type="PROSITE" id="PS50217">
    <property type="entry name" value="BZIP"/>
    <property type="match status" value="1"/>
</dbReference>
<feature type="domain" description="BZIP" evidence="10">
    <location>
        <begin position="88"/>
        <end position="144"/>
    </location>
</feature>
<evidence type="ECO:0000259" key="10">
    <source>
        <dbReference type="PROSITE" id="PS50217"/>
    </source>
</evidence>
<keyword evidence="3" id="KW-0805">Transcription regulation</keyword>
<dbReference type="AlphaFoldDB" id="A0AAW1RFD8"/>
<dbReference type="GO" id="GO:0003677">
    <property type="term" value="F:DNA binding"/>
    <property type="evidence" value="ECO:0007669"/>
    <property type="project" value="UniProtKB-KW"/>
</dbReference>
<dbReference type="InterPro" id="IPR046347">
    <property type="entry name" value="bZIP_sf"/>
</dbReference>
<feature type="compositionally biased region" description="Basic and acidic residues" evidence="8">
    <location>
        <begin position="264"/>
        <end position="279"/>
    </location>
</feature>
<evidence type="ECO:0000256" key="3">
    <source>
        <dbReference type="ARBA" id="ARBA00023015"/>
    </source>
</evidence>
<evidence type="ECO:0000256" key="6">
    <source>
        <dbReference type="ARBA" id="ARBA00023242"/>
    </source>
</evidence>